<gene>
    <name evidence="1" type="ORF">OEV98_01915</name>
</gene>
<evidence type="ECO:0000313" key="1">
    <source>
        <dbReference type="EMBL" id="MCU9612316.1"/>
    </source>
</evidence>
<dbReference type="PANTHER" id="PTHR21485:SF6">
    <property type="entry name" value="N-ACYLNEURAMINATE CYTIDYLYLTRANSFERASE-RELATED"/>
    <property type="match status" value="1"/>
</dbReference>
<keyword evidence="1" id="KW-0808">Transferase</keyword>
<dbReference type="CDD" id="cd02513">
    <property type="entry name" value="CMP-NeuAc_Synthase"/>
    <property type="match status" value="1"/>
</dbReference>
<dbReference type="InterPro" id="IPR050793">
    <property type="entry name" value="CMP-NeuNAc_synthase"/>
</dbReference>
<organism evidence="1 2">
    <name type="scientific">Perspicuibacillus lycopersici</name>
    <dbReference type="NCBI Taxonomy" id="1325689"/>
    <lineage>
        <taxon>Bacteria</taxon>
        <taxon>Bacillati</taxon>
        <taxon>Bacillota</taxon>
        <taxon>Bacilli</taxon>
        <taxon>Bacillales</taxon>
        <taxon>Bacillaceae</taxon>
        <taxon>Perspicuibacillus</taxon>
    </lineage>
</organism>
<dbReference type="PANTHER" id="PTHR21485">
    <property type="entry name" value="HAD SUPERFAMILY MEMBERS CMAS AND KDSC"/>
    <property type="match status" value="1"/>
</dbReference>
<keyword evidence="2" id="KW-1185">Reference proteome</keyword>
<name>A0AAE3IQ20_9BACI</name>
<dbReference type="Proteomes" id="UP001209318">
    <property type="component" value="Unassembled WGS sequence"/>
</dbReference>
<sequence>MVKIVAFMPIKLNNERLPNKNIKSFEGGDPLLSYMLNTLTKSNLIEELYVYCSKDTIRDYLPEGIKFIKRNRELDSNETSINEVMISFAKDVEADIYVLAHATAPFITVDSINKGISKVVNEGYDSAFTVKKIQEFLWEPNGKIPFNYSLENVPRTQDLSPIYSETTGLYIYRRELIEKYNRRIGFNPYMIEVSPIEAIDINNKDDFTFADAIFNKLYRNVVGCENGKY</sequence>
<evidence type="ECO:0000313" key="2">
    <source>
        <dbReference type="Proteomes" id="UP001209318"/>
    </source>
</evidence>
<dbReference type="GO" id="GO:0008781">
    <property type="term" value="F:N-acylneuraminate cytidylyltransferase activity"/>
    <property type="evidence" value="ECO:0007669"/>
    <property type="project" value="TreeGrafter"/>
</dbReference>
<dbReference type="EMBL" id="JAOUSF010000001">
    <property type="protein sequence ID" value="MCU9612316.1"/>
    <property type="molecule type" value="Genomic_DNA"/>
</dbReference>
<reference evidence="1" key="1">
    <citation type="submission" date="2022-10" db="EMBL/GenBank/DDBJ databases">
        <title>Description of Fervidibacillus gen. nov. in the family Fervidibacillaceae fam. nov. with two species, Fervidibacillus albus sp. nov., and Fervidibacillus halotolerans sp. nov., isolated from tidal flat sediments.</title>
        <authorList>
            <person name="Kwon K.K."/>
            <person name="Yang S.-H."/>
        </authorList>
    </citation>
    <scope>NUCLEOTIDE SEQUENCE</scope>
    <source>
        <strain evidence="1">JCM 19140</strain>
    </source>
</reference>
<dbReference type="InterPro" id="IPR029044">
    <property type="entry name" value="Nucleotide-diphossugar_trans"/>
</dbReference>
<dbReference type="InterPro" id="IPR003329">
    <property type="entry name" value="Cytidylyl_trans"/>
</dbReference>
<dbReference type="Gene3D" id="3.90.550.10">
    <property type="entry name" value="Spore Coat Polysaccharide Biosynthesis Protein SpsA, Chain A"/>
    <property type="match status" value="1"/>
</dbReference>
<keyword evidence="1" id="KW-0548">Nucleotidyltransferase</keyword>
<dbReference type="SUPFAM" id="SSF53448">
    <property type="entry name" value="Nucleotide-diphospho-sugar transferases"/>
    <property type="match status" value="1"/>
</dbReference>
<comment type="caution">
    <text evidence="1">The sequence shown here is derived from an EMBL/GenBank/DDBJ whole genome shotgun (WGS) entry which is preliminary data.</text>
</comment>
<dbReference type="AlphaFoldDB" id="A0AAE3IQ20"/>
<accession>A0AAE3IQ20</accession>
<proteinExistence type="predicted"/>
<dbReference type="Pfam" id="PF02348">
    <property type="entry name" value="CTP_transf_3"/>
    <property type="match status" value="1"/>
</dbReference>
<protein>
    <submittedName>
        <fullName evidence="1">Acylneuraminate cytidylyltransferase family protein</fullName>
    </submittedName>
</protein>
<dbReference type="RefSeq" id="WP_263071447.1">
    <property type="nucleotide sequence ID" value="NZ_JAOUSF010000001.1"/>
</dbReference>